<evidence type="ECO:0000313" key="6">
    <source>
        <dbReference type="Proteomes" id="UP001209878"/>
    </source>
</evidence>
<keyword evidence="6" id="KW-1185">Reference proteome</keyword>
<proteinExistence type="inferred from homology"/>
<dbReference type="AlphaFoldDB" id="A0AAD9P2H1"/>
<dbReference type="EMBL" id="JAODUO010000184">
    <property type="protein sequence ID" value="KAK2186940.1"/>
    <property type="molecule type" value="Genomic_DNA"/>
</dbReference>
<protein>
    <recommendedName>
        <fullName evidence="4">SHSP domain-containing protein</fullName>
    </recommendedName>
</protein>
<dbReference type="Proteomes" id="UP001209878">
    <property type="component" value="Unassembled WGS sequence"/>
</dbReference>
<evidence type="ECO:0000313" key="5">
    <source>
        <dbReference type="EMBL" id="KAK2186940.1"/>
    </source>
</evidence>
<reference evidence="5" key="1">
    <citation type="journal article" date="2023" name="Mol. Biol. Evol.">
        <title>Third-Generation Sequencing Reveals the Adaptive Role of the Epigenome in Three Deep-Sea Polychaetes.</title>
        <authorList>
            <person name="Perez M."/>
            <person name="Aroh O."/>
            <person name="Sun Y."/>
            <person name="Lan Y."/>
            <person name="Juniper S.K."/>
            <person name="Young C.R."/>
            <person name="Angers B."/>
            <person name="Qian P.Y."/>
        </authorList>
    </citation>
    <scope>NUCLEOTIDE SEQUENCE</scope>
    <source>
        <strain evidence="5">R07B-5</strain>
    </source>
</reference>
<evidence type="ECO:0000256" key="1">
    <source>
        <dbReference type="PROSITE-ProRule" id="PRU00285"/>
    </source>
</evidence>
<comment type="caution">
    <text evidence="5">The sequence shown here is derived from an EMBL/GenBank/DDBJ whole genome shotgun (WGS) entry which is preliminary data.</text>
</comment>
<feature type="domain" description="SHSP" evidence="4">
    <location>
        <begin position="117"/>
        <end position="225"/>
    </location>
</feature>
<dbReference type="SUPFAM" id="SSF49764">
    <property type="entry name" value="HSP20-like chaperones"/>
    <property type="match status" value="2"/>
</dbReference>
<dbReference type="GO" id="GO:0009408">
    <property type="term" value="P:response to heat"/>
    <property type="evidence" value="ECO:0007669"/>
    <property type="project" value="TreeGrafter"/>
</dbReference>
<dbReference type="Gene3D" id="2.60.40.790">
    <property type="match status" value="2"/>
</dbReference>
<evidence type="ECO:0000256" key="3">
    <source>
        <dbReference type="SAM" id="MobiDB-lite"/>
    </source>
</evidence>
<name>A0AAD9P2H1_RIDPI</name>
<dbReference type="PANTHER" id="PTHR45640">
    <property type="entry name" value="HEAT SHOCK PROTEIN HSP-12.2-RELATED"/>
    <property type="match status" value="1"/>
</dbReference>
<sequence length="340" mass="37583">MLWTSRHDTSSGPGGTIPVLRDNDDTDDSLMERKMDAEAASVLRQWDTNAQVQRETFRMRPKASPSNGPERRRKRLSSTGSSRATQTNTSASDATSGFPEIDVTRREDTLFDTSGESVDEDLRLPWYATCPKTGRRIFRMEFDVTGYDRRNISVKVAGSRLVVHATQRQSVDGRKSTTEFCRRVKLPGDVDARHLICTDVDGRLVIEAPLKVDAPPGGDDDSHSEEPLNTPVVKLSDDGIKTLHLLAEVGRVFHADDVIVQLKGNDRLLVSADRKEDSRLGKLSASLSREFLLPFPIEPRTLKAGMTTDGLLKVSANVVRDNDVTDVVVITDLTPNGNSK</sequence>
<dbReference type="InterPro" id="IPR001436">
    <property type="entry name" value="Alpha-crystallin/sHSP_animal"/>
</dbReference>
<dbReference type="GO" id="GO:0051082">
    <property type="term" value="F:unfolded protein binding"/>
    <property type="evidence" value="ECO:0007669"/>
    <property type="project" value="TreeGrafter"/>
</dbReference>
<dbReference type="CDD" id="cd06526">
    <property type="entry name" value="metazoan_ACD"/>
    <property type="match status" value="1"/>
</dbReference>
<dbReference type="InterPro" id="IPR002068">
    <property type="entry name" value="A-crystallin/Hsp20_dom"/>
</dbReference>
<accession>A0AAD9P2H1</accession>
<dbReference type="InterPro" id="IPR008978">
    <property type="entry name" value="HSP20-like_chaperone"/>
</dbReference>
<gene>
    <name evidence="5" type="ORF">NP493_182g04030</name>
</gene>
<organism evidence="5 6">
    <name type="scientific">Ridgeia piscesae</name>
    <name type="common">Tubeworm</name>
    <dbReference type="NCBI Taxonomy" id="27915"/>
    <lineage>
        <taxon>Eukaryota</taxon>
        <taxon>Metazoa</taxon>
        <taxon>Spiralia</taxon>
        <taxon>Lophotrochozoa</taxon>
        <taxon>Annelida</taxon>
        <taxon>Polychaeta</taxon>
        <taxon>Sedentaria</taxon>
        <taxon>Canalipalpata</taxon>
        <taxon>Sabellida</taxon>
        <taxon>Siboglinidae</taxon>
        <taxon>Ridgeia</taxon>
    </lineage>
</organism>
<evidence type="ECO:0000259" key="4">
    <source>
        <dbReference type="PROSITE" id="PS01031"/>
    </source>
</evidence>
<feature type="region of interest" description="Disordered" evidence="3">
    <location>
        <begin position="45"/>
        <end position="106"/>
    </location>
</feature>
<evidence type="ECO:0000256" key="2">
    <source>
        <dbReference type="RuleBase" id="RU003616"/>
    </source>
</evidence>
<feature type="compositionally biased region" description="Polar residues" evidence="3">
    <location>
        <begin position="77"/>
        <end position="95"/>
    </location>
</feature>
<dbReference type="GO" id="GO:0005634">
    <property type="term" value="C:nucleus"/>
    <property type="evidence" value="ECO:0007669"/>
    <property type="project" value="TreeGrafter"/>
</dbReference>
<dbReference type="PROSITE" id="PS01031">
    <property type="entry name" value="SHSP"/>
    <property type="match status" value="1"/>
</dbReference>
<feature type="region of interest" description="Disordered" evidence="3">
    <location>
        <begin position="1"/>
        <end position="25"/>
    </location>
</feature>
<dbReference type="PANTHER" id="PTHR45640:SF26">
    <property type="entry name" value="RE23625P"/>
    <property type="match status" value="1"/>
</dbReference>
<dbReference type="GO" id="GO:0005737">
    <property type="term" value="C:cytoplasm"/>
    <property type="evidence" value="ECO:0007669"/>
    <property type="project" value="TreeGrafter"/>
</dbReference>
<dbReference type="GO" id="GO:0042026">
    <property type="term" value="P:protein refolding"/>
    <property type="evidence" value="ECO:0007669"/>
    <property type="project" value="TreeGrafter"/>
</dbReference>
<dbReference type="Pfam" id="PF00011">
    <property type="entry name" value="HSP20"/>
    <property type="match status" value="2"/>
</dbReference>
<comment type="similarity">
    <text evidence="1 2">Belongs to the small heat shock protein (HSP20) family.</text>
</comment>